<dbReference type="Pfam" id="PF01965">
    <property type="entry name" value="DJ-1_PfpI"/>
    <property type="match status" value="1"/>
</dbReference>
<keyword evidence="9" id="KW-0067">ATP-binding</keyword>
<name>A0A1J5PT18_9ZZZZ</name>
<feature type="domain" description="HTH araC/xylS-type" evidence="7">
    <location>
        <begin position="326"/>
        <end position="411"/>
    </location>
</feature>
<dbReference type="EMBL" id="MLJW01002394">
    <property type="protein sequence ID" value="OIQ74758.1"/>
    <property type="molecule type" value="Genomic_DNA"/>
</dbReference>
<dbReference type="GO" id="GO:0015807">
    <property type="term" value="P:L-amino acid transport"/>
    <property type="evidence" value="ECO:0007669"/>
    <property type="project" value="TreeGrafter"/>
</dbReference>
<dbReference type="GO" id="GO:0016887">
    <property type="term" value="F:ATP hydrolysis activity"/>
    <property type="evidence" value="ECO:0007669"/>
    <property type="project" value="InterPro"/>
</dbReference>
<dbReference type="GO" id="GO:0015658">
    <property type="term" value="F:branched-chain amino acid transmembrane transporter activity"/>
    <property type="evidence" value="ECO:0007669"/>
    <property type="project" value="TreeGrafter"/>
</dbReference>
<keyword evidence="9" id="KW-0547">Nucleotide-binding</keyword>
<dbReference type="GO" id="GO:0005524">
    <property type="term" value="F:ATP binding"/>
    <property type="evidence" value="ECO:0007669"/>
    <property type="project" value="UniProtKB-KW"/>
</dbReference>
<gene>
    <name evidence="9" type="primary">metN2_2</name>
    <name evidence="9" type="ORF">GALL_435840</name>
</gene>
<dbReference type="InterPro" id="IPR018060">
    <property type="entry name" value="HTH_AraC"/>
</dbReference>
<evidence type="ECO:0000256" key="4">
    <source>
        <dbReference type="ARBA" id="ARBA00022970"/>
    </source>
</evidence>
<dbReference type="EC" id="3.6.3.-" evidence="9"/>
<evidence type="ECO:0000256" key="3">
    <source>
        <dbReference type="ARBA" id="ARBA00022962"/>
    </source>
</evidence>
<dbReference type="PROSITE" id="PS50893">
    <property type="entry name" value="ABC_TRANSPORTER_2"/>
    <property type="match status" value="1"/>
</dbReference>
<dbReference type="PANTHER" id="PTHR43820">
    <property type="entry name" value="HIGH-AFFINITY BRANCHED-CHAIN AMINO ACID TRANSPORT ATP-BINDING PROTEIN LIVF"/>
    <property type="match status" value="1"/>
</dbReference>
<dbReference type="InterPro" id="IPR009057">
    <property type="entry name" value="Homeodomain-like_sf"/>
</dbReference>
<feature type="domain" description="ABC transporter" evidence="8">
    <location>
        <begin position="11"/>
        <end position="258"/>
    </location>
</feature>
<evidence type="ECO:0000259" key="7">
    <source>
        <dbReference type="PROSITE" id="PS01124"/>
    </source>
</evidence>
<proteinExistence type="inferred from homology"/>
<keyword evidence="2" id="KW-0813">Transport</keyword>
<organism evidence="9">
    <name type="scientific">mine drainage metagenome</name>
    <dbReference type="NCBI Taxonomy" id="410659"/>
    <lineage>
        <taxon>unclassified sequences</taxon>
        <taxon>metagenomes</taxon>
        <taxon>ecological metagenomes</taxon>
    </lineage>
</organism>
<dbReference type="InterPro" id="IPR003439">
    <property type="entry name" value="ABC_transporter-like_ATP-bd"/>
</dbReference>
<dbReference type="InterPro" id="IPR029062">
    <property type="entry name" value="Class_I_gatase-like"/>
</dbReference>
<evidence type="ECO:0000313" key="9">
    <source>
        <dbReference type="EMBL" id="OIQ74758.1"/>
    </source>
</evidence>
<evidence type="ECO:0000259" key="8">
    <source>
        <dbReference type="PROSITE" id="PS50893"/>
    </source>
</evidence>
<keyword evidence="9" id="KW-0378">Hydrolase</keyword>
<dbReference type="Gene3D" id="3.40.50.300">
    <property type="entry name" value="P-loop containing nucleotide triphosphate hydrolases"/>
    <property type="match status" value="1"/>
</dbReference>
<dbReference type="Pfam" id="PF12833">
    <property type="entry name" value="HTH_18"/>
    <property type="match status" value="1"/>
</dbReference>
<dbReference type="GO" id="GO:0003700">
    <property type="term" value="F:DNA-binding transcription factor activity"/>
    <property type="evidence" value="ECO:0007669"/>
    <property type="project" value="InterPro"/>
</dbReference>
<dbReference type="SUPFAM" id="SSF52317">
    <property type="entry name" value="Class I glutamine amidotransferase-like"/>
    <property type="match status" value="1"/>
</dbReference>
<dbReference type="GO" id="GO:0043565">
    <property type="term" value="F:sequence-specific DNA binding"/>
    <property type="evidence" value="ECO:0007669"/>
    <property type="project" value="InterPro"/>
</dbReference>
<evidence type="ECO:0000256" key="2">
    <source>
        <dbReference type="ARBA" id="ARBA00022448"/>
    </source>
</evidence>
<dbReference type="Gene3D" id="3.40.50.880">
    <property type="match status" value="1"/>
</dbReference>
<dbReference type="InterPro" id="IPR052156">
    <property type="entry name" value="BCAA_Transport_ATP-bd_LivF"/>
</dbReference>
<dbReference type="Pfam" id="PF00005">
    <property type="entry name" value="ABC_tran"/>
    <property type="match status" value="1"/>
</dbReference>
<dbReference type="InterPro" id="IPR027417">
    <property type="entry name" value="P-loop_NTPase"/>
</dbReference>
<dbReference type="Gene3D" id="1.10.10.60">
    <property type="entry name" value="Homeodomain-like"/>
    <property type="match status" value="1"/>
</dbReference>
<evidence type="ECO:0000256" key="5">
    <source>
        <dbReference type="ARBA" id="ARBA00023015"/>
    </source>
</evidence>
<sequence length="422" mass="45311">MDATTNNPPVLEVRGLTKRFGGLTAVKSLNLDLRAGEIFGLIGPNGSGKSTAMKSIMGIERPTAGEVIFQGENVAGLPAHKIARKGFGMVFQHSRPLNRQTVLENIMVALLPDSLALDWAGPAEALRIANQVLLAQGQPLRFVLRFIGPLSQTTSSVGLTLSGLEPLPQALAAPTWLVLVGQPGQAIDTNLEATQTLLHWLRGLRLQSHRLELMTVCAGAVLAAHAGLLAGRHVTTHHHHLAELQAAEPACHVVENRVFVEDAPVYSSAGVTTGIDLMLYRIAQICGEAIAAQVAQTMVVALRRGPQDPQLSPFLAYRNHLHPALHRVQDAVSSQPAQNWHLVSMAAVACTSPRHLTRLFMLHAHIAPLQYLRRIRLAVAQTALQSGRNVTQAAALAGFGSDTQLRRAWHQSGQSGTPSKSV</sequence>
<dbReference type="SUPFAM" id="SSF46689">
    <property type="entry name" value="Homeodomain-like"/>
    <property type="match status" value="1"/>
</dbReference>
<keyword evidence="5" id="KW-0805">Transcription regulation</keyword>
<protein>
    <submittedName>
        <fullName evidence="9">Methionine import ATP-binding protein MetN 2</fullName>
        <ecNumber evidence="9">3.6.3.-</ecNumber>
    </submittedName>
</protein>
<evidence type="ECO:0000256" key="1">
    <source>
        <dbReference type="ARBA" id="ARBA00005417"/>
    </source>
</evidence>
<keyword evidence="4" id="KW-0029">Amino-acid transport</keyword>
<dbReference type="PROSITE" id="PS01124">
    <property type="entry name" value="HTH_ARAC_FAMILY_2"/>
    <property type="match status" value="1"/>
</dbReference>
<dbReference type="SUPFAM" id="SSF52540">
    <property type="entry name" value="P-loop containing nucleoside triphosphate hydrolases"/>
    <property type="match status" value="1"/>
</dbReference>
<keyword evidence="6" id="KW-0804">Transcription</keyword>
<dbReference type="CDD" id="cd03137">
    <property type="entry name" value="GATase1_AraC_1"/>
    <property type="match status" value="1"/>
</dbReference>
<comment type="similarity">
    <text evidence="1">Belongs to the ABC transporter superfamily.</text>
</comment>
<comment type="caution">
    <text evidence="9">The sequence shown here is derived from an EMBL/GenBank/DDBJ whole genome shotgun (WGS) entry which is preliminary data.</text>
</comment>
<evidence type="ECO:0000256" key="6">
    <source>
        <dbReference type="ARBA" id="ARBA00023163"/>
    </source>
</evidence>
<dbReference type="SMART" id="SM00342">
    <property type="entry name" value="HTH_ARAC"/>
    <property type="match status" value="1"/>
</dbReference>
<dbReference type="PANTHER" id="PTHR43820:SF4">
    <property type="entry name" value="HIGH-AFFINITY BRANCHED-CHAIN AMINO ACID TRANSPORT ATP-BINDING PROTEIN LIVF"/>
    <property type="match status" value="1"/>
</dbReference>
<keyword evidence="3" id="KW-0315">Glutamine amidotransferase</keyword>
<dbReference type="AlphaFoldDB" id="A0A1J5PT18"/>
<dbReference type="InterPro" id="IPR002818">
    <property type="entry name" value="DJ-1/PfpI"/>
</dbReference>
<reference evidence="9" key="1">
    <citation type="submission" date="2016-10" db="EMBL/GenBank/DDBJ databases">
        <title>Sequence of Gallionella enrichment culture.</title>
        <authorList>
            <person name="Poehlein A."/>
            <person name="Muehling M."/>
            <person name="Daniel R."/>
        </authorList>
    </citation>
    <scope>NUCLEOTIDE SEQUENCE</scope>
</reference>
<accession>A0A1J5PT18</accession>